<organism evidence="2 3">
    <name type="scientific">Triparma columacea</name>
    <dbReference type="NCBI Taxonomy" id="722753"/>
    <lineage>
        <taxon>Eukaryota</taxon>
        <taxon>Sar</taxon>
        <taxon>Stramenopiles</taxon>
        <taxon>Ochrophyta</taxon>
        <taxon>Bolidophyceae</taxon>
        <taxon>Parmales</taxon>
        <taxon>Triparmaceae</taxon>
        <taxon>Triparma</taxon>
    </lineage>
</organism>
<feature type="region of interest" description="Disordered" evidence="1">
    <location>
        <begin position="1"/>
        <end position="126"/>
    </location>
</feature>
<feature type="region of interest" description="Disordered" evidence="1">
    <location>
        <begin position="153"/>
        <end position="203"/>
    </location>
</feature>
<evidence type="ECO:0000313" key="3">
    <source>
        <dbReference type="Proteomes" id="UP001165065"/>
    </source>
</evidence>
<keyword evidence="3" id="KW-1185">Reference proteome</keyword>
<proteinExistence type="predicted"/>
<reference evidence="3" key="1">
    <citation type="journal article" date="2023" name="Commun. Biol.">
        <title>Genome analysis of Parmales, the sister group of diatoms, reveals the evolutionary specialization of diatoms from phago-mixotrophs to photoautotrophs.</title>
        <authorList>
            <person name="Ban H."/>
            <person name="Sato S."/>
            <person name="Yoshikawa S."/>
            <person name="Yamada K."/>
            <person name="Nakamura Y."/>
            <person name="Ichinomiya M."/>
            <person name="Sato N."/>
            <person name="Blanc-Mathieu R."/>
            <person name="Endo H."/>
            <person name="Kuwata A."/>
            <person name="Ogata H."/>
        </authorList>
    </citation>
    <scope>NUCLEOTIDE SEQUENCE [LARGE SCALE GENOMIC DNA]</scope>
</reference>
<feature type="compositionally biased region" description="Basic and acidic residues" evidence="1">
    <location>
        <begin position="166"/>
        <end position="185"/>
    </location>
</feature>
<sequence>MASELPPPVGSDGFIDLGTLSLPPSGDVGSSSDCEDSDNDKTSAQKLMQEMRGSNSFLGMIKKQEYKHPNERNPDDENPSDVDGILKPNFDVEGMMKMEEEKEKEKEKDKEKESLGGLVGDDGIVPPNVFAMSSSFSPSGSWRDMLSEDLLTSAPKNMKIPEVMDEGARKEMEEVERGERSKDQFSKYSGFSKPEEYGEGDDD</sequence>
<evidence type="ECO:0000313" key="2">
    <source>
        <dbReference type="EMBL" id="GMI27065.1"/>
    </source>
</evidence>
<feature type="compositionally biased region" description="Polar residues" evidence="1">
    <location>
        <begin position="42"/>
        <end position="57"/>
    </location>
</feature>
<feature type="compositionally biased region" description="Basic and acidic residues" evidence="1">
    <location>
        <begin position="94"/>
        <end position="114"/>
    </location>
</feature>
<dbReference type="Proteomes" id="UP001165065">
    <property type="component" value="Unassembled WGS sequence"/>
</dbReference>
<comment type="caution">
    <text evidence="2">The sequence shown here is derived from an EMBL/GenBank/DDBJ whole genome shotgun (WGS) entry which is preliminary data.</text>
</comment>
<gene>
    <name evidence="2" type="ORF">TrCOL_g6192</name>
</gene>
<feature type="compositionally biased region" description="Basic and acidic residues" evidence="1">
    <location>
        <begin position="62"/>
        <end position="75"/>
    </location>
</feature>
<evidence type="ECO:0000256" key="1">
    <source>
        <dbReference type="SAM" id="MobiDB-lite"/>
    </source>
</evidence>
<dbReference type="AlphaFoldDB" id="A0A9W7FY78"/>
<name>A0A9W7FY78_9STRA</name>
<dbReference type="OrthoDB" id="10483001at2759"/>
<protein>
    <submittedName>
        <fullName evidence="2">Uncharacterized protein</fullName>
    </submittedName>
</protein>
<accession>A0A9W7FY78</accession>
<dbReference type="EMBL" id="BRYA01000638">
    <property type="protein sequence ID" value="GMI27065.1"/>
    <property type="molecule type" value="Genomic_DNA"/>
</dbReference>